<evidence type="ECO:0000313" key="1">
    <source>
        <dbReference type="EMBL" id="CAA9489931.1"/>
    </source>
</evidence>
<organism evidence="1">
    <name type="scientific">uncultured Sphingomonas sp</name>
    <dbReference type="NCBI Taxonomy" id="158754"/>
    <lineage>
        <taxon>Bacteria</taxon>
        <taxon>Pseudomonadati</taxon>
        <taxon>Pseudomonadota</taxon>
        <taxon>Alphaproteobacteria</taxon>
        <taxon>Sphingomonadales</taxon>
        <taxon>Sphingomonadaceae</taxon>
        <taxon>Sphingomonas</taxon>
        <taxon>environmental samples</taxon>
    </lineage>
</organism>
<reference evidence="1" key="1">
    <citation type="submission" date="2020-02" db="EMBL/GenBank/DDBJ databases">
        <authorList>
            <person name="Meier V. D."/>
        </authorList>
    </citation>
    <scope>NUCLEOTIDE SEQUENCE</scope>
    <source>
        <strain evidence="1">AVDCRST_MAG09</strain>
    </source>
</reference>
<dbReference type="EMBL" id="CADCVZ010000002">
    <property type="protein sequence ID" value="CAA9489931.1"/>
    <property type="molecule type" value="Genomic_DNA"/>
</dbReference>
<protein>
    <submittedName>
        <fullName evidence="1">Uncharacterized protein</fullName>
    </submittedName>
</protein>
<gene>
    <name evidence="1" type="ORF">AVDCRST_MAG09-100</name>
</gene>
<sequence>MTLAGGLLLGAHKRSDLKNQPGTNVQVVAREAPASDLLAKAAQCRRLAAGVCDFEAAQVLRAMADNYETGARIRS</sequence>
<accession>A0A6J4SEU2</accession>
<proteinExistence type="predicted"/>
<name>A0A6J4SEU2_9SPHN</name>
<dbReference type="AlphaFoldDB" id="A0A6J4SEU2"/>